<gene>
    <name evidence="5" type="ORF">E1I69_11375</name>
</gene>
<feature type="repeat" description="Cell wall-binding" evidence="2">
    <location>
        <begin position="606"/>
        <end position="625"/>
    </location>
</feature>
<evidence type="ECO:0000256" key="2">
    <source>
        <dbReference type="PROSITE-ProRule" id="PRU00591"/>
    </source>
</evidence>
<dbReference type="InterPro" id="IPR051918">
    <property type="entry name" value="STPP_CPPED1"/>
</dbReference>
<dbReference type="PROSITE" id="PS51170">
    <property type="entry name" value="CW"/>
    <property type="match status" value="10"/>
</dbReference>
<dbReference type="CDD" id="cd00063">
    <property type="entry name" value="FN3"/>
    <property type="match status" value="1"/>
</dbReference>
<dbReference type="InterPro" id="IPR003961">
    <property type="entry name" value="FN3_dom"/>
</dbReference>
<feature type="repeat" description="Cell wall-binding" evidence="2">
    <location>
        <begin position="626"/>
        <end position="645"/>
    </location>
</feature>
<dbReference type="Pfam" id="PF19127">
    <property type="entry name" value="Choline_bind_3"/>
    <property type="match status" value="4"/>
</dbReference>
<evidence type="ECO:0000313" key="6">
    <source>
        <dbReference type="Proteomes" id="UP000306477"/>
    </source>
</evidence>
<protein>
    <recommendedName>
        <fullName evidence="4">Fibronectin type-III domain-containing protein</fullName>
    </recommendedName>
</protein>
<evidence type="ECO:0000256" key="1">
    <source>
        <dbReference type="ARBA" id="ARBA00022737"/>
    </source>
</evidence>
<evidence type="ECO:0000259" key="4">
    <source>
        <dbReference type="PROSITE" id="PS50853"/>
    </source>
</evidence>
<dbReference type="Pfam" id="PF00041">
    <property type="entry name" value="fn3"/>
    <property type="match status" value="1"/>
</dbReference>
<feature type="domain" description="Fibronectin type-III" evidence="4">
    <location>
        <begin position="350"/>
        <end position="445"/>
    </location>
</feature>
<dbReference type="InterPro" id="IPR018337">
    <property type="entry name" value="Cell_wall/Cho-bd_repeat"/>
</dbReference>
<dbReference type="InterPro" id="IPR029052">
    <property type="entry name" value="Metallo-depent_PP-like"/>
</dbReference>
<feature type="repeat" description="Cell wall-binding" evidence="2">
    <location>
        <begin position="646"/>
        <end position="665"/>
    </location>
</feature>
<name>A0A4S3PSM1_9BACI</name>
<dbReference type="InterPro" id="IPR036116">
    <property type="entry name" value="FN3_sf"/>
</dbReference>
<organism evidence="5 6">
    <name type="scientific">Bacillus timonensis</name>
    <dbReference type="NCBI Taxonomy" id="1033734"/>
    <lineage>
        <taxon>Bacteria</taxon>
        <taxon>Bacillati</taxon>
        <taxon>Bacillota</taxon>
        <taxon>Bacilli</taxon>
        <taxon>Bacillales</taxon>
        <taxon>Bacillaceae</taxon>
        <taxon>Bacillus</taxon>
    </lineage>
</organism>
<keyword evidence="3" id="KW-0732">Signal</keyword>
<evidence type="ECO:0000313" key="5">
    <source>
        <dbReference type="EMBL" id="THE12296.1"/>
    </source>
</evidence>
<feature type="repeat" description="Cell wall-binding" evidence="2">
    <location>
        <begin position="506"/>
        <end position="525"/>
    </location>
</feature>
<feature type="repeat" description="Cell wall-binding" evidence="2">
    <location>
        <begin position="566"/>
        <end position="585"/>
    </location>
</feature>
<dbReference type="EMBL" id="SLUB01000018">
    <property type="protein sequence ID" value="THE12296.1"/>
    <property type="molecule type" value="Genomic_DNA"/>
</dbReference>
<feature type="repeat" description="Cell wall-binding" evidence="2">
    <location>
        <begin position="666"/>
        <end position="685"/>
    </location>
</feature>
<dbReference type="PROSITE" id="PS50853">
    <property type="entry name" value="FN3"/>
    <property type="match status" value="1"/>
</dbReference>
<dbReference type="RefSeq" id="WP_136379737.1">
    <property type="nucleotide sequence ID" value="NZ_SLUB01000018.1"/>
</dbReference>
<feature type="repeat" description="Cell wall-binding" evidence="2">
    <location>
        <begin position="526"/>
        <end position="545"/>
    </location>
</feature>
<keyword evidence="1" id="KW-0677">Repeat</keyword>
<comment type="caution">
    <text evidence="5">The sequence shown here is derived from an EMBL/GenBank/DDBJ whole genome shotgun (WGS) entry which is preliminary data.</text>
</comment>
<feature type="repeat" description="Cell wall-binding" evidence="2">
    <location>
        <begin position="466"/>
        <end position="485"/>
    </location>
</feature>
<dbReference type="InterPro" id="IPR004843">
    <property type="entry name" value="Calcineurin-like_PHP"/>
</dbReference>
<dbReference type="Gene3D" id="2.10.270.10">
    <property type="entry name" value="Cholin Binding"/>
    <property type="match status" value="5"/>
</dbReference>
<dbReference type="AlphaFoldDB" id="A0A4S3PSM1"/>
<dbReference type="SUPFAM" id="SSF56300">
    <property type="entry name" value="Metallo-dependent phosphatases"/>
    <property type="match status" value="1"/>
</dbReference>
<dbReference type="PANTHER" id="PTHR43143">
    <property type="entry name" value="METALLOPHOSPHOESTERASE, CALCINEURIN SUPERFAMILY"/>
    <property type="match status" value="1"/>
</dbReference>
<dbReference type="PANTHER" id="PTHR43143:SF1">
    <property type="entry name" value="SERINE_THREONINE-PROTEIN PHOSPHATASE CPPED1"/>
    <property type="match status" value="1"/>
</dbReference>
<feature type="chain" id="PRO_5020928462" description="Fibronectin type-III domain-containing protein" evidence="3">
    <location>
        <begin position="24"/>
        <end position="707"/>
    </location>
</feature>
<feature type="repeat" description="Cell wall-binding" evidence="2">
    <location>
        <begin position="546"/>
        <end position="565"/>
    </location>
</feature>
<reference evidence="5 6" key="1">
    <citation type="journal article" date="2019" name="Indoor Air">
        <title>Impacts of indoor surface finishes on bacterial viability.</title>
        <authorList>
            <person name="Hu J."/>
            <person name="Maamar S.B."/>
            <person name="Glawe A.J."/>
            <person name="Gottel N."/>
            <person name="Gilbert J.A."/>
            <person name="Hartmann E.M."/>
        </authorList>
    </citation>
    <scope>NUCLEOTIDE SEQUENCE [LARGE SCALE GENOMIC DNA]</scope>
    <source>
        <strain evidence="5 6">AF060A6</strain>
    </source>
</reference>
<dbReference type="InterPro" id="IPR013783">
    <property type="entry name" value="Ig-like_fold"/>
</dbReference>
<sequence>MKRIACLTILLLSFLMVSTTVLANTDTDEQITADEEVIEENDTIISEDTPLLQFPVISDIHICSKQQPVWNGTYCDGSQSVKFINALNDFKNLAPDYQAIVTNGDITNQGLEVQYQEFMSILNNPGYIAPSVEKVITMGNHEFYEPRYWPKPGLTDELLVRRYIQNTGVPNVYYDRWIKDYHFIVLGNEKSSQNNYALLSETQYKWLEETLPIQADPSKPIFVFLHQPIDGTVYGSDKWGGGLRDGRLTNILKKYPQVILFTGHSHYFLNHPRTVYQDGFTMVNTGAVEYLYYDGGAVRGQSQGILVNVYNDKVEIKARDFTKKAWIGEYDFKVPFEKTVFDNEPPVFDTNAKVTVSGITQTKAIIEWDKATDNSLVERYDIKLNGKIIKSEYLEFWKGPSKSRFSLTLDDLEDNTEYQVEISAVDGWKNRTVKPLTLTFKTDKFSGWVVRSGEWYYYDPTSGDEKEGWFKYNNQWYFLDQDGKMETGWITFNGKRYFLDSTGIMQTGWVKTEGKWYYLNQDGSIKTGWFLSGDYWYYLDQNGKMETGWTTVNGKRYFLDSSGVMKTGWIQTAGKWYYLNQDGSMKMGWFLDKGKWYFLNKNGDMSIGWLNTGGQWYFLNASGAMQTGWLYTGGKWYFLSDSGSMRTGWLKDKNIWYYLQPSGAMQTGWLQLSEGWYYLSDSGSMKTGWIQLGGTRYYLNQSGLWVK</sequence>
<dbReference type="SUPFAM" id="SSF69360">
    <property type="entry name" value="Cell wall binding repeat"/>
    <property type="match status" value="2"/>
</dbReference>
<dbReference type="SUPFAM" id="SSF49265">
    <property type="entry name" value="Fibronectin type III"/>
    <property type="match status" value="1"/>
</dbReference>
<dbReference type="GO" id="GO:0016787">
    <property type="term" value="F:hydrolase activity"/>
    <property type="evidence" value="ECO:0007669"/>
    <property type="project" value="InterPro"/>
</dbReference>
<dbReference type="Gene3D" id="2.60.40.10">
    <property type="entry name" value="Immunoglobulins"/>
    <property type="match status" value="1"/>
</dbReference>
<dbReference type="Pfam" id="PF00149">
    <property type="entry name" value="Metallophos"/>
    <property type="match status" value="1"/>
</dbReference>
<evidence type="ECO:0000256" key="3">
    <source>
        <dbReference type="SAM" id="SignalP"/>
    </source>
</evidence>
<feature type="repeat" description="Cell wall-binding" evidence="2">
    <location>
        <begin position="486"/>
        <end position="505"/>
    </location>
</feature>
<proteinExistence type="predicted"/>
<dbReference type="OrthoDB" id="1645838at2"/>
<dbReference type="Gene3D" id="3.60.21.10">
    <property type="match status" value="1"/>
</dbReference>
<dbReference type="Pfam" id="PF01473">
    <property type="entry name" value="Choline_bind_1"/>
    <property type="match status" value="3"/>
</dbReference>
<keyword evidence="6" id="KW-1185">Reference proteome</keyword>
<accession>A0A4S3PSM1</accession>
<feature type="signal peptide" evidence="3">
    <location>
        <begin position="1"/>
        <end position="23"/>
    </location>
</feature>
<dbReference type="Proteomes" id="UP000306477">
    <property type="component" value="Unassembled WGS sequence"/>
</dbReference>